<dbReference type="SUPFAM" id="SSF52518">
    <property type="entry name" value="Thiamin diphosphate-binding fold (THDP-binding)"/>
    <property type="match status" value="1"/>
</dbReference>
<reference evidence="12 13" key="1">
    <citation type="submission" date="2015-01" db="EMBL/GenBank/DDBJ databases">
        <title>Jeotgalibacillus campisalis genome sequencing.</title>
        <authorList>
            <person name="Goh K.M."/>
            <person name="Chan K.-G."/>
            <person name="Yaakop A.S."/>
            <person name="Ee R."/>
            <person name="Gan H.M."/>
            <person name="Chan C.S."/>
        </authorList>
    </citation>
    <scope>NUCLEOTIDE SEQUENCE [LARGE SCALE GENOMIC DNA]</scope>
    <source>
        <strain evidence="12 13">SF-57</strain>
    </source>
</reference>
<comment type="catalytic activity">
    <reaction evidence="9 10">
        <text>N(6)-[(R)-lipoyl]-L-lysyl-[protein] + pyruvate + H(+) = N(6)-[(R)-S(8)-acetyldihydrolipoyl]-L-lysyl-[protein] + CO2</text>
        <dbReference type="Rhea" id="RHEA:19189"/>
        <dbReference type="Rhea" id="RHEA-COMP:10474"/>
        <dbReference type="Rhea" id="RHEA-COMP:10478"/>
        <dbReference type="ChEBI" id="CHEBI:15361"/>
        <dbReference type="ChEBI" id="CHEBI:15378"/>
        <dbReference type="ChEBI" id="CHEBI:16526"/>
        <dbReference type="ChEBI" id="CHEBI:83099"/>
        <dbReference type="ChEBI" id="CHEBI:83111"/>
        <dbReference type="EC" id="1.2.4.1"/>
    </reaction>
</comment>
<comment type="cofactor">
    <cofactor evidence="1 10">
        <name>thiamine diphosphate</name>
        <dbReference type="ChEBI" id="CHEBI:58937"/>
    </cofactor>
</comment>
<name>A0A0C2RAY0_9BACL</name>
<dbReference type="Gene3D" id="3.40.50.970">
    <property type="match status" value="1"/>
</dbReference>
<dbReference type="PATRIC" id="fig|220754.4.peg.1657"/>
<dbReference type="EMBL" id="JXRR01000014">
    <property type="protein sequence ID" value="KIL47470.1"/>
    <property type="molecule type" value="Genomic_DNA"/>
</dbReference>
<organism evidence="12 13">
    <name type="scientific">Jeotgalibacillus campisalis</name>
    <dbReference type="NCBI Taxonomy" id="220754"/>
    <lineage>
        <taxon>Bacteria</taxon>
        <taxon>Bacillati</taxon>
        <taxon>Bacillota</taxon>
        <taxon>Bacilli</taxon>
        <taxon>Bacillales</taxon>
        <taxon>Caryophanaceae</taxon>
        <taxon>Jeotgalibacillus</taxon>
    </lineage>
</organism>
<keyword evidence="5 10" id="KW-0560">Oxidoreductase</keyword>
<keyword evidence="6 10" id="KW-0786">Thiamine pyrophosphate</keyword>
<gene>
    <name evidence="12" type="ORF">KR50_16370</name>
</gene>
<dbReference type="Pfam" id="PF00676">
    <property type="entry name" value="E1_dh"/>
    <property type="match status" value="1"/>
</dbReference>
<dbReference type="GO" id="GO:0004739">
    <property type="term" value="F:pyruvate dehydrogenase (acetyl-transferring) activity"/>
    <property type="evidence" value="ECO:0007669"/>
    <property type="project" value="UniProtKB-UniRule"/>
</dbReference>
<evidence type="ECO:0000256" key="7">
    <source>
        <dbReference type="ARBA" id="ARBA00023317"/>
    </source>
</evidence>
<keyword evidence="13" id="KW-1185">Reference proteome</keyword>
<dbReference type="InterPro" id="IPR029061">
    <property type="entry name" value="THDP-binding"/>
</dbReference>
<evidence type="ECO:0000256" key="1">
    <source>
        <dbReference type="ARBA" id="ARBA00001964"/>
    </source>
</evidence>
<evidence type="ECO:0000256" key="5">
    <source>
        <dbReference type="ARBA" id="ARBA00023002"/>
    </source>
</evidence>
<protein>
    <recommendedName>
        <fullName evidence="4 10">Pyruvate dehydrogenase E1 component subunit alpha</fullName>
        <ecNumber evidence="3 10">1.2.4.1</ecNumber>
    </recommendedName>
</protein>
<dbReference type="InterPro" id="IPR050771">
    <property type="entry name" value="Alpha-ketoacid_DH_E1_comp"/>
</dbReference>
<comment type="function">
    <text evidence="8 10">The pyruvate dehydrogenase complex catalyzes the overall conversion of pyruvate to acetyl-CoA and CO(2). It contains multiple copies of three enzymatic components: pyruvate dehydrogenase (E1), dihydrolipoamide acetyltransferase (E2) and lipoamide dehydrogenase (E3).</text>
</comment>
<evidence type="ECO:0000256" key="6">
    <source>
        <dbReference type="ARBA" id="ARBA00023052"/>
    </source>
</evidence>
<evidence type="ECO:0000256" key="10">
    <source>
        <dbReference type="RuleBase" id="RU366007"/>
    </source>
</evidence>
<comment type="subunit">
    <text evidence="2 10">Heterodimer of an alpha and a beta chain.</text>
</comment>
<evidence type="ECO:0000256" key="9">
    <source>
        <dbReference type="ARBA" id="ARBA00051231"/>
    </source>
</evidence>
<evidence type="ECO:0000313" key="12">
    <source>
        <dbReference type="EMBL" id="KIL47470.1"/>
    </source>
</evidence>
<dbReference type="Proteomes" id="UP000031972">
    <property type="component" value="Unassembled WGS sequence"/>
</dbReference>
<feature type="domain" description="Dehydrogenase E1 component" evidence="11">
    <location>
        <begin position="50"/>
        <end position="337"/>
    </location>
</feature>
<evidence type="ECO:0000256" key="3">
    <source>
        <dbReference type="ARBA" id="ARBA00012281"/>
    </source>
</evidence>
<evidence type="ECO:0000313" key="13">
    <source>
        <dbReference type="Proteomes" id="UP000031972"/>
    </source>
</evidence>
<dbReference type="GO" id="GO:0009083">
    <property type="term" value="P:branched-chain amino acid catabolic process"/>
    <property type="evidence" value="ECO:0007669"/>
    <property type="project" value="TreeGrafter"/>
</dbReference>
<evidence type="ECO:0000259" key="11">
    <source>
        <dbReference type="Pfam" id="PF00676"/>
    </source>
</evidence>
<evidence type="ECO:0000256" key="2">
    <source>
        <dbReference type="ARBA" id="ARBA00011870"/>
    </source>
</evidence>
<dbReference type="EC" id="1.2.4.1" evidence="3 10"/>
<keyword evidence="7 10" id="KW-0670">Pyruvate</keyword>
<proteinExistence type="predicted"/>
<dbReference type="InterPro" id="IPR017596">
    <property type="entry name" value="PdhA/BkdA"/>
</dbReference>
<dbReference type="PANTHER" id="PTHR43380">
    <property type="entry name" value="2-OXOISOVALERATE DEHYDROGENASE SUBUNIT ALPHA, MITOCHONDRIAL"/>
    <property type="match status" value="1"/>
</dbReference>
<dbReference type="InterPro" id="IPR001017">
    <property type="entry name" value="DH_E1"/>
</dbReference>
<dbReference type="PANTHER" id="PTHR43380:SF1">
    <property type="entry name" value="2-OXOISOVALERATE DEHYDROGENASE SUBUNIT ALPHA, MITOCHONDRIAL"/>
    <property type="match status" value="1"/>
</dbReference>
<evidence type="ECO:0000256" key="8">
    <source>
        <dbReference type="ARBA" id="ARBA00025211"/>
    </source>
</evidence>
<comment type="caution">
    <text evidence="12">The sequence shown here is derived from an EMBL/GenBank/DDBJ whole genome shotgun (WGS) entry which is preliminary data.</text>
</comment>
<dbReference type="AlphaFoldDB" id="A0A0C2RAY0"/>
<evidence type="ECO:0000256" key="4">
    <source>
        <dbReference type="ARBA" id="ARBA00014159"/>
    </source>
</evidence>
<sequence length="368" mass="41421">MTMILGAERGRTMEEAYPIQQLLDPEGKWANEELKPLLTEERTKSFFENMVRIRTFDRKAISLQRQGRIGTYAPFEGQEASQVGSAMSLSKEDWLFPTYRDHGATMTFGHSLCNVLLFWNGRNEGNIPPEGLKIFPPGIPIATQIPHAAGAAFAEKKKGTKNAAIAFFGDGATSEGDFHEGLNFASVFQSPVIFFCQNNQYAISVPQNKQMKTKTIAQKGLAYDIPSVRVDGNDVFAVYHHVTEALERARSGNGPTLIEAVTWRYGAHTTADDPSKYRNQQESQVRRDRFDPITRIENCLKANGWDEENWMFGIKQKAVEEIDQAVEEMERFPPPNPAVLFDHVYKNPVPSLVRQKEYLLDVLGADNS</sequence>
<dbReference type="NCBIfam" id="TIGR03181">
    <property type="entry name" value="PDH_E1_alph_x"/>
    <property type="match status" value="1"/>
</dbReference>
<accession>A0A0C2RAY0</accession>
<dbReference type="CDD" id="cd02000">
    <property type="entry name" value="TPP_E1_PDC_ADC_BCADC"/>
    <property type="match status" value="1"/>
</dbReference>